<evidence type="ECO:0000313" key="2">
    <source>
        <dbReference type="Proteomes" id="UP000053841"/>
    </source>
</evidence>
<dbReference type="GeneID" id="19146465"/>
<sequence>MQASRAEHAKHAATTLGYQRKLVHVLGWPVLPRLVASICRGVPLSAAAVLGAVGTVEQRVQLNRGVGQPAAGGNAAVGNGRGGKGGEWEELRYVLSEAVGTGKGQDIHTCVSDRKKRPFFFDYRTGSKGPKRAVPWIQGPGSGDNTNREIGKLGDQQQCSDHGATRLCLRHSLDISGGWQGNRGTCSEGQVAIGGTDRKVVSGSGSAVACTSNGGSAKVCGMQQTGTVLTGNVAVKISSGEDSLPASRVAKLRFRRVKDADIGGVRRMECSRFATKEIFCICPRQPEQQDSASTVAHGISLVQGFGCLMSSCVVYRVSCERAVMMPRQNRRRAEVSAGRDVEVAEQGAPKEWVLVLEIHMVRTAACVPARDRHVQGNDDAGMRKAAFKLIAPRSESLPASYAGLDHSHTTPWLPSSHENPLSDRHMIICTGAAGVLSDAV</sequence>
<dbReference type="OrthoDB" id="10621403at2759"/>
<evidence type="ECO:0000313" key="1">
    <source>
        <dbReference type="EMBL" id="EUC30318.1"/>
    </source>
</evidence>
<reference evidence="1 2" key="1">
    <citation type="journal article" date="2013" name="PLoS Genet.">
        <title>Comparative genome structure, secondary metabolite, and effector coding capacity across Cochliobolus pathogens.</title>
        <authorList>
            <person name="Condon B.J."/>
            <person name="Leng Y."/>
            <person name="Wu D."/>
            <person name="Bushley K.E."/>
            <person name="Ohm R.A."/>
            <person name="Otillar R."/>
            <person name="Martin J."/>
            <person name="Schackwitz W."/>
            <person name="Grimwood J."/>
            <person name="MohdZainudin N."/>
            <person name="Xue C."/>
            <person name="Wang R."/>
            <person name="Manning V.A."/>
            <person name="Dhillon B."/>
            <person name="Tu Z.J."/>
            <person name="Steffenson B.J."/>
            <person name="Salamov A."/>
            <person name="Sun H."/>
            <person name="Lowry S."/>
            <person name="LaButti K."/>
            <person name="Han J."/>
            <person name="Copeland A."/>
            <person name="Lindquist E."/>
            <person name="Barry K."/>
            <person name="Schmutz J."/>
            <person name="Baker S.E."/>
            <person name="Ciuffetti L.M."/>
            <person name="Grigoriev I.V."/>
            <person name="Zhong S."/>
            <person name="Turgeon B.G."/>
        </authorList>
    </citation>
    <scope>NUCLEOTIDE SEQUENCE [LARGE SCALE GENOMIC DNA]</scope>
    <source>
        <strain evidence="1 2">26-R-13</strain>
    </source>
</reference>
<accession>W6XX29</accession>
<dbReference type="HOGENOM" id="CLU_622541_0_0_1"/>
<protein>
    <submittedName>
        <fullName evidence="1">Uncharacterized protein</fullName>
    </submittedName>
</protein>
<dbReference type="AlphaFoldDB" id="W6XX29"/>
<gene>
    <name evidence="1" type="ORF">COCCADRAFT_28755</name>
</gene>
<proteinExistence type="predicted"/>
<dbReference type="KEGG" id="bze:COCCADRAFT_28755"/>
<dbReference type="Proteomes" id="UP000053841">
    <property type="component" value="Unassembled WGS sequence"/>
</dbReference>
<name>W6XX29_COCC2</name>
<organism evidence="1 2">
    <name type="scientific">Cochliobolus carbonum (strain 26-R-13)</name>
    <name type="common">Maize leaf spot fungus</name>
    <name type="synonym">Bipolaris zeicola</name>
    <dbReference type="NCBI Taxonomy" id="930089"/>
    <lineage>
        <taxon>Eukaryota</taxon>
        <taxon>Fungi</taxon>
        <taxon>Dikarya</taxon>
        <taxon>Ascomycota</taxon>
        <taxon>Pezizomycotina</taxon>
        <taxon>Dothideomycetes</taxon>
        <taxon>Pleosporomycetidae</taxon>
        <taxon>Pleosporales</taxon>
        <taxon>Pleosporineae</taxon>
        <taxon>Pleosporaceae</taxon>
        <taxon>Bipolaris</taxon>
    </lineage>
</organism>
<dbReference type="EMBL" id="KI964705">
    <property type="protein sequence ID" value="EUC30318.1"/>
    <property type="molecule type" value="Genomic_DNA"/>
</dbReference>
<keyword evidence="2" id="KW-1185">Reference proteome</keyword>
<dbReference type="RefSeq" id="XP_007715357.1">
    <property type="nucleotide sequence ID" value="XM_007717167.1"/>
</dbReference>